<proteinExistence type="predicted"/>
<reference evidence="1" key="2">
    <citation type="journal article" date="2015" name="Fish Shellfish Immunol.">
        <title>Early steps in the European eel (Anguilla anguilla)-Vibrio vulnificus interaction in the gills: Role of the RtxA13 toxin.</title>
        <authorList>
            <person name="Callol A."/>
            <person name="Pajuelo D."/>
            <person name="Ebbesson L."/>
            <person name="Teles M."/>
            <person name="MacKenzie S."/>
            <person name="Amaro C."/>
        </authorList>
    </citation>
    <scope>NUCLEOTIDE SEQUENCE</scope>
</reference>
<dbReference type="AlphaFoldDB" id="A0A0E9WKG5"/>
<name>A0A0E9WKG5_ANGAN</name>
<dbReference type="EMBL" id="GBXM01017693">
    <property type="protein sequence ID" value="JAH90884.1"/>
    <property type="molecule type" value="Transcribed_RNA"/>
</dbReference>
<protein>
    <submittedName>
        <fullName evidence="1">Uncharacterized protein</fullName>
    </submittedName>
</protein>
<reference evidence="1" key="1">
    <citation type="submission" date="2014-11" db="EMBL/GenBank/DDBJ databases">
        <authorList>
            <person name="Amaro Gonzalez C."/>
        </authorList>
    </citation>
    <scope>NUCLEOTIDE SEQUENCE</scope>
</reference>
<accession>A0A0E9WKG5</accession>
<sequence length="36" mass="3992">MLDVHMTGEEAGDPTTVKTSLHRTLYRTDQALSGFI</sequence>
<organism evidence="1">
    <name type="scientific">Anguilla anguilla</name>
    <name type="common">European freshwater eel</name>
    <name type="synonym">Muraena anguilla</name>
    <dbReference type="NCBI Taxonomy" id="7936"/>
    <lineage>
        <taxon>Eukaryota</taxon>
        <taxon>Metazoa</taxon>
        <taxon>Chordata</taxon>
        <taxon>Craniata</taxon>
        <taxon>Vertebrata</taxon>
        <taxon>Euteleostomi</taxon>
        <taxon>Actinopterygii</taxon>
        <taxon>Neopterygii</taxon>
        <taxon>Teleostei</taxon>
        <taxon>Anguilliformes</taxon>
        <taxon>Anguillidae</taxon>
        <taxon>Anguilla</taxon>
    </lineage>
</organism>
<evidence type="ECO:0000313" key="1">
    <source>
        <dbReference type="EMBL" id="JAH90884.1"/>
    </source>
</evidence>